<dbReference type="SUPFAM" id="SSF53850">
    <property type="entry name" value="Periplasmic binding protein-like II"/>
    <property type="match status" value="1"/>
</dbReference>
<dbReference type="Gene3D" id="3.90.76.10">
    <property type="entry name" value="Dipeptide-binding Protein, Domain 1"/>
    <property type="match status" value="1"/>
</dbReference>
<dbReference type="Pfam" id="PF00496">
    <property type="entry name" value="SBP_bac_5"/>
    <property type="match status" value="1"/>
</dbReference>
<feature type="region of interest" description="Disordered" evidence="4">
    <location>
        <begin position="129"/>
        <end position="149"/>
    </location>
</feature>
<dbReference type="InterPro" id="IPR000914">
    <property type="entry name" value="SBP_5_dom"/>
</dbReference>
<dbReference type="EMBL" id="BAABJR010000009">
    <property type="protein sequence ID" value="GAA5210795.1"/>
    <property type="molecule type" value="Genomic_DNA"/>
</dbReference>
<dbReference type="PANTHER" id="PTHR30290:SF9">
    <property type="entry name" value="OLIGOPEPTIDE-BINDING PROTEIN APPA"/>
    <property type="match status" value="1"/>
</dbReference>
<dbReference type="InterPro" id="IPR039424">
    <property type="entry name" value="SBP_5"/>
</dbReference>
<dbReference type="PANTHER" id="PTHR30290">
    <property type="entry name" value="PERIPLASMIC BINDING COMPONENT OF ABC TRANSPORTER"/>
    <property type="match status" value="1"/>
</dbReference>
<evidence type="ECO:0000313" key="7">
    <source>
        <dbReference type="Proteomes" id="UP001499878"/>
    </source>
</evidence>
<sequence>MAEVTWALPSGDPFNLDPARTGDLSPNTVTTNMRESLLQVQPDSSVRPNLASSYKQANATTLVFTLRHDVTFWDGVRLTADDVVYSLQRNRNPNLPGAVYGTACQYVKWRRDPASRLRPAVGCCFPGQPPTSPAHRARSRPRTGALEARRRSWPGGLRPAFLPAAPVGRRPFYLRPCCVLRHSATQNCDCAALESRKVVRTAWVVDEATHETDGPFEN</sequence>
<evidence type="ECO:0000256" key="2">
    <source>
        <dbReference type="ARBA" id="ARBA00022448"/>
    </source>
</evidence>
<organism evidence="6 7">
    <name type="scientific">Streptomyces thinghirensis</name>
    <dbReference type="NCBI Taxonomy" id="551547"/>
    <lineage>
        <taxon>Bacteria</taxon>
        <taxon>Bacillati</taxon>
        <taxon>Actinomycetota</taxon>
        <taxon>Actinomycetes</taxon>
        <taxon>Kitasatosporales</taxon>
        <taxon>Streptomycetaceae</taxon>
        <taxon>Streptomyces</taxon>
    </lineage>
</organism>
<evidence type="ECO:0000259" key="5">
    <source>
        <dbReference type="Pfam" id="PF00496"/>
    </source>
</evidence>
<keyword evidence="2" id="KW-0813">Transport</keyword>
<evidence type="ECO:0000256" key="3">
    <source>
        <dbReference type="ARBA" id="ARBA00022729"/>
    </source>
</evidence>
<evidence type="ECO:0000256" key="4">
    <source>
        <dbReference type="SAM" id="MobiDB-lite"/>
    </source>
</evidence>
<feature type="domain" description="Solute-binding protein family 5" evidence="5">
    <location>
        <begin position="46"/>
        <end position="99"/>
    </location>
</feature>
<reference evidence="7" key="1">
    <citation type="journal article" date="2019" name="Int. J. Syst. Evol. Microbiol.">
        <title>The Global Catalogue of Microorganisms (GCM) 10K type strain sequencing project: providing services to taxonomists for standard genome sequencing and annotation.</title>
        <authorList>
            <consortium name="The Broad Institute Genomics Platform"/>
            <consortium name="The Broad Institute Genome Sequencing Center for Infectious Disease"/>
            <person name="Wu L."/>
            <person name="Ma J."/>
        </authorList>
    </citation>
    <scope>NUCLEOTIDE SEQUENCE [LARGE SCALE GENOMIC DNA]</scope>
    <source>
        <strain evidence="7">JCM 18306</strain>
    </source>
</reference>
<name>A0ABP9T6Y3_9ACTN</name>
<comment type="similarity">
    <text evidence="1">Belongs to the bacterial solute-binding protein 5 family.</text>
</comment>
<keyword evidence="3" id="KW-0732">Signal</keyword>
<comment type="caution">
    <text evidence="6">The sequence shown here is derived from an EMBL/GenBank/DDBJ whole genome shotgun (WGS) entry which is preliminary data.</text>
</comment>
<evidence type="ECO:0000256" key="1">
    <source>
        <dbReference type="ARBA" id="ARBA00005695"/>
    </source>
</evidence>
<accession>A0ABP9T6Y3</accession>
<dbReference type="Gene3D" id="3.40.190.10">
    <property type="entry name" value="Periplasmic binding protein-like II"/>
    <property type="match status" value="1"/>
</dbReference>
<protein>
    <recommendedName>
        <fullName evidence="5">Solute-binding protein family 5 domain-containing protein</fullName>
    </recommendedName>
</protein>
<dbReference type="Proteomes" id="UP001499878">
    <property type="component" value="Unassembled WGS sequence"/>
</dbReference>
<evidence type="ECO:0000313" key="6">
    <source>
        <dbReference type="EMBL" id="GAA5210795.1"/>
    </source>
</evidence>
<gene>
    <name evidence="6" type="ORF">GCM10023323_39850</name>
</gene>
<proteinExistence type="inferred from homology"/>
<keyword evidence="7" id="KW-1185">Reference proteome</keyword>